<gene>
    <name evidence="1" type="ORF">BFS35_001940</name>
</gene>
<keyword evidence="2" id="KW-1185">Reference proteome</keyword>
<dbReference type="InterPro" id="IPR032710">
    <property type="entry name" value="NTF2-like_dom_sf"/>
</dbReference>
<dbReference type="SUPFAM" id="SSF54427">
    <property type="entry name" value="NTF2-like"/>
    <property type="match status" value="1"/>
</dbReference>
<reference evidence="1 2" key="1">
    <citation type="journal article" date="2018" name="Front. Microbiol.">
        <title>Description and Comparative Genomics of Macrococcus caseolyticus subsp. hominis subsp. nov., Macrococcus goetzii sp. nov., Macrococcus epidermidis sp. nov., and Macrococcus bohemicus sp. nov., Novel Macrococci From Human Clinical Material With Virulence Potential and Suspected Uptake of Foreign DNA by Natural Transformation.</title>
        <authorList>
            <person name="Maslanova I."/>
            <person name="Wertheimer Z."/>
            <person name="Sedlacek I."/>
            <person name="Svec P."/>
            <person name="Indrakova A."/>
            <person name="Kovarovic V."/>
            <person name="Schumann P."/>
            <person name="Sproer C."/>
            <person name="Kralova S."/>
            <person name="Sedo O."/>
            <person name="Kristofova L."/>
            <person name="Vrbovska V."/>
            <person name="Fuzik T."/>
            <person name="Petras P."/>
            <person name="Zdrahal Z."/>
            <person name="Ruzickova V."/>
            <person name="Doskar J."/>
            <person name="Pantucek R."/>
        </authorList>
    </citation>
    <scope>NUCLEOTIDE SEQUENCE [LARGE SCALE GENOMIC DNA]</scope>
    <source>
        <strain evidence="1 2">CCM 4927</strain>
    </source>
</reference>
<accession>A0A2G5NUF9</accession>
<evidence type="ECO:0008006" key="3">
    <source>
        <dbReference type="Google" id="ProtNLM"/>
    </source>
</evidence>
<sequence length="105" mass="12263">MLEYEMLHLDAARRLSGEYADILHDDYMEFGQSGRVTRKSDYVGFKMPESDFEVIGYRVKDLSDNSKLATYILIDKVTNNKSNRSSIWVNEDGWKLYFHQGTKVN</sequence>
<evidence type="ECO:0000313" key="1">
    <source>
        <dbReference type="EMBL" id="RAI82470.1"/>
    </source>
</evidence>
<organism evidence="1 2">
    <name type="scientific">Macrococcoides goetzii</name>
    <dbReference type="NCBI Taxonomy" id="1891097"/>
    <lineage>
        <taxon>Bacteria</taxon>
        <taxon>Bacillati</taxon>
        <taxon>Bacillota</taxon>
        <taxon>Bacilli</taxon>
        <taxon>Bacillales</taxon>
        <taxon>Staphylococcaceae</taxon>
        <taxon>Macrococcoides</taxon>
    </lineage>
</organism>
<proteinExistence type="predicted"/>
<name>A0A2G5NUF9_9STAP</name>
<dbReference type="Gene3D" id="3.10.450.50">
    <property type="match status" value="1"/>
</dbReference>
<dbReference type="Proteomes" id="UP000229523">
    <property type="component" value="Unassembled WGS sequence"/>
</dbReference>
<dbReference type="RefSeq" id="WP_099578369.1">
    <property type="nucleotide sequence ID" value="NZ_MJBI02000001.1"/>
</dbReference>
<dbReference type="EMBL" id="MJBI02000001">
    <property type="protein sequence ID" value="RAI82470.1"/>
    <property type="molecule type" value="Genomic_DNA"/>
</dbReference>
<evidence type="ECO:0000313" key="2">
    <source>
        <dbReference type="Proteomes" id="UP000229523"/>
    </source>
</evidence>
<protein>
    <recommendedName>
        <fullName evidence="3">DUF4440 domain-containing protein</fullName>
    </recommendedName>
</protein>
<comment type="caution">
    <text evidence="1">The sequence shown here is derived from an EMBL/GenBank/DDBJ whole genome shotgun (WGS) entry which is preliminary data.</text>
</comment>
<dbReference type="AlphaFoldDB" id="A0A2G5NUF9"/>